<dbReference type="Pfam" id="PF00656">
    <property type="entry name" value="Peptidase_C14"/>
    <property type="match status" value="1"/>
</dbReference>
<dbReference type="GO" id="GO:0004197">
    <property type="term" value="F:cysteine-type endopeptidase activity"/>
    <property type="evidence" value="ECO:0007669"/>
    <property type="project" value="InterPro"/>
</dbReference>
<feature type="domain" description="Peptidase C14 caspase" evidence="1">
    <location>
        <begin position="11"/>
        <end position="88"/>
    </location>
</feature>
<dbReference type="AlphaFoldDB" id="A0A0F9W1S9"/>
<comment type="caution">
    <text evidence="2">The sequence shown here is derived from an EMBL/GenBank/DDBJ whole genome shotgun (WGS) entry which is preliminary data.</text>
</comment>
<dbReference type="Gene3D" id="3.40.50.1460">
    <property type="match status" value="1"/>
</dbReference>
<organism evidence="2">
    <name type="scientific">marine sediment metagenome</name>
    <dbReference type="NCBI Taxonomy" id="412755"/>
    <lineage>
        <taxon>unclassified sequences</taxon>
        <taxon>metagenomes</taxon>
        <taxon>ecological metagenomes</taxon>
    </lineage>
</organism>
<protein>
    <recommendedName>
        <fullName evidence="1">Peptidase C14 caspase domain-containing protein</fullName>
    </recommendedName>
</protein>
<dbReference type="InterPro" id="IPR011600">
    <property type="entry name" value="Pept_C14_caspase"/>
</dbReference>
<evidence type="ECO:0000313" key="2">
    <source>
        <dbReference type="EMBL" id="KKN72018.1"/>
    </source>
</evidence>
<reference evidence="2" key="1">
    <citation type="journal article" date="2015" name="Nature">
        <title>Complex archaea that bridge the gap between prokaryotes and eukaryotes.</title>
        <authorList>
            <person name="Spang A."/>
            <person name="Saw J.H."/>
            <person name="Jorgensen S.L."/>
            <person name="Zaremba-Niedzwiedzka K."/>
            <person name="Martijn J."/>
            <person name="Lind A.E."/>
            <person name="van Eijk R."/>
            <person name="Schleper C."/>
            <person name="Guy L."/>
            <person name="Ettema T.J."/>
        </authorList>
    </citation>
    <scope>NUCLEOTIDE SEQUENCE</scope>
</reference>
<proteinExistence type="predicted"/>
<name>A0A0F9W1S9_9ZZZZ</name>
<dbReference type="PROSITE" id="PS51257">
    <property type="entry name" value="PROKAR_LIPOPROTEIN"/>
    <property type="match status" value="1"/>
</dbReference>
<accession>A0A0F9W1S9</accession>
<sequence length="95" mass="11016">MIIITEKPTKKVALCIGMNEINKDIYGHNGFLASCENDAEIIETIAKDNNFDVTLFLTKDAIVKNITLFIRKMQSELKEDDLLFIFFFWSRYESS</sequence>
<evidence type="ECO:0000259" key="1">
    <source>
        <dbReference type="Pfam" id="PF00656"/>
    </source>
</evidence>
<dbReference type="GO" id="GO:0006508">
    <property type="term" value="P:proteolysis"/>
    <property type="evidence" value="ECO:0007669"/>
    <property type="project" value="InterPro"/>
</dbReference>
<dbReference type="EMBL" id="LAZR01000371">
    <property type="protein sequence ID" value="KKN72018.1"/>
    <property type="molecule type" value="Genomic_DNA"/>
</dbReference>
<gene>
    <name evidence="2" type="ORF">LCGC14_0415000</name>
</gene>